<dbReference type="InterPro" id="IPR039315">
    <property type="entry name" value="CheW"/>
</dbReference>
<dbReference type="PROSITE" id="PS50851">
    <property type="entry name" value="CHEW"/>
    <property type="match status" value="1"/>
</dbReference>
<dbReference type="GO" id="GO:0006935">
    <property type="term" value="P:chemotaxis"/>
    <property type="evidence" value="ECO:0007669"/>
    <property type="project" value="InterPro"/>
</dbReference>
<keyword evidence="3" id="KW-1185">Reference proteome</keyword>
<dbReference type="PANTHER" id="PTHR22617">
    <property type="entry name" value="CHEMOTAXIS SENSOR HISTIDINE KINASE-RELATED"/>
    <property type="match status" value="1"/>
</dbReference>
<evidence type="ECO:0000313" key="3">
    <source>
        <dbReference type="Proteomes" id="UP000663720"/>
    </source>
</evidence>
<protein>
    <submittedName>
        <fullName evidence="2">CheW-like domain-containing protein</fullName>
    </submittedName>
</protein>
<dbReference type="GO" id="GO:0007165">
    <property type="term" value="P:signal transduction"/>
    <property type="evidence" value="ECO:0007669"/>
    <property type="project" value="InterPro"/>
</dbReference>
<name>A0A975B9J7_9BACT</name>
<accession>A0A975B9J7</accession>
<dbReference type="Pfam" id="PF01584">
    <property type="entry name" value="CheW"/>
    <property type="match status" value="1"/>
</dbReference>
<proteinExistence type="predicted"/>
<sequence length="85" mass="9709">MHDGSLKENQLYPSELCTFFCKDYQFGIDILKVHEINKQVILTPVPQAPDCVLGLMNLRGRIVTIVDLAKKLGFLHKNNNKKKAR</sequence>
<dbReference type="GO" id="GO:0005829">
    <property type="term" value="C:cytosol"/>
    <property type="evidence" value="ECO:0007669"/>
    <property type="project" value="TreeGrafter"/>
</dbReference>
<dbReference type="PANTHER" id="PTHR22617:SF23">
    <property type="entry name" value="CHEMOTAXIS PROTEIN CHEW"/>
    <property type="match status" value="1"/>
</dbReference>
<dbReference type="Gene3D" id="2.40.50.180">
    <property type="entry name" value="CheA-289, Domain 4"/>
    <property type="match status" value="1"/>
</dbReference>
<dbReference type="SUPFAM" id="SSF50341">
    <property type="entry name" value="CheW-like"/>
    <property type="match status" value="1"/>
</dbReference>
<dbReference type="Proteomes" id="UP000663720">
    <property type="component" value="Chromosome"/>
</dbReference>
<dbReference type="RefSeq" id="WP_207687255.1">
    <property type="nucleotide sequence ID" value="NZ_CP061799.1"/>
</dbReference>
<evidence type="ECO:0000259" key="1">
    <source>
        <dbReference type="PROSITE" id="PS50851"/>
    </source>
</evidence>
<evidence type="ECO:0000313" key="2">
    <source>
        <dbReference type="EMBL" id="QTA81186.1"/>
    </source>
</evidence>
<reference evidence="2" key="1">
    <citation type="journal article" date="2021" name="Microb. Physiol.">
        <title>Proteogenomic Insights into the Physiology of Marine, Sulfate-Reducing, Filamentous Desulfonema limicola and Desulfonema magnum.</title>
        <authorList>
            <person name="Schnaars V."/>
            <person name="Wohlbrand L."/>
            <person name="Scheve S."/>
            <person name="Hinrichs C."/>
            <person name="Reinhardt R."/>
            <person name="Rabus R."/>
        </authorList>
    </citation>
    <scope>NUCLEOTIDE SEQUENCE</scope>
    <source>
        <strain evidence="2">5ac10</strain>
    </source>
</reference>
<gene>
    <name evidence="2" type="ORF">dnl_35170</name>
</gene>
<dbReference type="EMBL" id="CP061799">
    <property type="protein sequence ID" value="QTA81186.1"/>
    <property type="molecule type" value="Genomic_DNA"/>
</dbReference>
<dbReference type="InterPro" id="IPR036061">
    <property type="entry name" value="CheW-like_dom_sf"/>
</dbReference>
<dbReference type="KEGG" id="dli:dnl_35170"/>
<organism evidence="2 3">
    <name type="scientific">Desulfonema limicola</name>
    <dbReference type="NCBI Taxonomy" id="45656"/>
    <lineage>
        <taxon>Bacteria</taxon>
        <taxon>Pseudomonadati</taxon>
        <taxon>Thermodesulfobacteriota</taxon>
        <taxon>Desulfobacteria</taxon>
        <taxon>Desulfobacterales</taxon>
        <taxon>Desulfococcaceae</taxon>
        <taxon>Desulfonema</taxon>
    </lineage>
</organism>
<dbReference type="InterPro" id="IPR002545">
    <property type="entry name" value="CheW-lke_dom"/>
</dbReference>
<dbReference type="AlphaFoldDB" id="A0A975B9J7"/>
<feature type="domain" description="CheW-like" evidence="1">
    <location>
        <begin position="13"/>
        <end position="85"/>
    </location>
</feature>